<evidence type="ECO:0000256" key="5">
    <source>
        <dbReference type="ARBA" id="ARBA00023136"/>
    </source>
</evidence>
<evidence type="ECO:0000256" key="4">
    <source>
        <dbReference type="ARBA" id="ARBA00022989"/>
    </source>
</evidence>
<keyword evidence="3 6" id="KW-0812">Transmembrane</keyword>
<proteinExistence type="inferred from homology"/>
<feature type="transmembrane region" description="Helical" evidence="6">
    <location>
        <begin position="70"/>
        <end position="89"/>
    </location>
</feature>
<reference evidence="7" key="2">
    <citation type="submission" date="2020-11" db="EMBL/GenBank/DDBJ databases">
        <authorList>
            <consortium name="DOE Joint Genome Institute"/>
            <person name="Kuo A."/>
            <person name="Miyauchi S."/>
            <person name="Kiss E."/>
            <person name="Drula E."/>
            <person name="Kohler A."/>
            <person name="Sanchez-Garcia M."/>
            <person name="Andreopoulos B."/>
            <person name="Barry K.W."/>
            <person name="Bonito G."/>
            <person name="Buee M."/>
            <person name="Carver A."/>
            <person name="Chen C."/>
            <person name="Cichocki N."/>
            <person name="Clum A."/>
            <person name="Culley D."/>
            <person name="Crous P.W."/>
            <person name="Fauchery L."/>
            <person name="Girlanda M."/>
            <person name="Hayes R."/>
            <person name="Keri Z."/>
            <person name="Labutti K."/>
            <person name="Lipzen A."/>
            <person name="Lombard V."/>
            <person name="Magnuson J."/>
            <person name="Maillard F."/>
            <person name="Morin E."/>
            <person name="Murat C."/>
            <person name="Nolan M."/>
            <person name="Ohm R."/>
            <person name="Pangilinan J."/>
            <person name="Pereira M."/>
            <person name="Perotto S."/>
            <person name="Peter M."/>
            <person name="Riley R."/>
            <person name="Sitrit Y."/>
            <person name="Stielow B."/>
            <person name="Szollosi G."/>
            <person name="Zifcakova L."/>
            <person name="Stursova M."/>
            <person name="Spatafora J.W."/>
            <person name="Tedersoo L."/>
            <person name="Vaario L.-M."/>
            <person name="Yamada A."/>
            <person name="Yan M."/>
            <person name="Wang P."/>
            <person name="Xu J."/>
            <person name="Bruns T."/>
            <person name="Baldrian P."/>
            <person name="Vilgalys R."/>
            <person name="Henrissat B."/>
            <person name="Grigoriev I.V."/>
            <person name="Hibbett D."/>
            <person name="Nagy L.G."/>
            <person name="Martin F.M."/>
        </authorList>
    </citation>
    <scope>NUCLEOTIDE SEQUENCE</scope>
    <source>
        <strain evidence="7">UH-Tt-Lm1</strain>
    </source>
</reference>
<dbReference type="OrthoDB" id="432685at2759"/>
<feature type="transmembrane region" description="Helical" evidence="6">
    <location>
        <begin position="232"/>
        <end position="256"/>
    </location>
</feature>
<evidence type="ECO:0000313" key="7">
    <source>
        <dbReference type="EMBL" id="KAF9787451.1"/>
    </source>
</evidence>
<dbReference type="PANTHER" id="PTHR30028">
    <property type="entry name" value="UPF0014 INNER MEMBRANE PROTEIN YBBM-RELATED"/>
    <property type="match status" value="1"/>
</dbReference>
<feature type="transmembrane region" description="Helical" evidence="6">
    <location>
        <begin position="98"/>
        <end position="121"/>
    </location>
</feature>
<keyword evidence="4 6" id="KW-1133">Transmembrane helix</keyword>
<evidence type="ECO:0000256" key="2">
    <source>
        <dbReference type="ARBA" id="ARBA00005268"/>
    </source>
</evidence>
<dbReference type="Proteomes" id="UP000736335">
    <property type="component" value="Unassembled WGS sequence"/>
</dbReference>
<comment type="similarity">
    <text evidence="2">Belongs to the UPF0014 family.</text>
</comment>
<accession>A0A9P6HHQ8</accession>
<dbReference type="AlphaFoldDB" id="A0A9P6HHQ8"/>
<reference evidence="7" key="1">
    <citation type="journal article" date="2020" name="Nat. Commun.">
        <title>Large-scale genome sequencing of mycorrhizal fungi provides insights into the early evolution of symbiotic traits.</title>
        <authorList>
            <person name="Miyauchi S."/>
            <person name="Kiss E."/>
            <person name="Kuo A."/>
            <person name="Drula E."/>
            <person name="Kohler A."/>
            <person name="Sanchez-Garcia M."/>
            <person name="Morin E."/>
            <person name="Andreopoulos B."/>
            <person name="Barry K.W."/>
            <person name="Bonito G."/>
            <person name="Buee M."/>
            <person name="Carver A."/>
            <person name="Chen C."/>
            <person name="Cichocki N."/>
            <person name="Clum A."/>
            <person name="Culley D."/>
            <person name="Crous P.W."/>
            <person name="Fauchery L."/>
            <person name="Girlanda M."/>
            <person name="Hayes R.D."/>
            <person name="Keri Z."/>
            <person name="LaButti K."/>
            <person name="Lipzen A."/>
            <person name="Lombard V."/>
            <person name="Magnuson J."/>
            <person name="Maillard F."/>
            <person name="Murat C."/>
            <person name="Nolan M."/>
            <person name="Ohm R.A."/>
            <person name="Pangilinan J."/>
            <person name="Pereira M.F."/>
            <person name="Perotto S."/>
            <person name="Peter M."/>
            <person name="Pfister S."/>
            <person name="Riley R."/>
            <person name="Sitrit Y."/>
            <person name="Stielow J.B."/>
            <person name="Szollosi G."/>
            <person name="Zifcakova L."/>
            <person name="Stursova M."/>
            <person name="Spatafora J.W."/>
            <person name="Tedersoo L."/>
            <person name="Vaario L.M."/>
            <person name="Yamada A."/>
            <person name="Yan M."/>
            <person name="Wang P."/>
            <person name="Xu J."/>
            <person name="Bruns T."/>
            <person name="Baldrian P."/>
            <person name="Vilgalys R."/>
            <person name="Dunand C."/>
            <person name="Henrissat B."/>
            <person name="Grigoriev I.V."/>
            <person name="Hibbett D."/>
            <person name="Nagy L.G."/>
            <person name="Martin F.M."/>
        </authorList>
    </citation>
    <scope>NUCLEOTIDE SEQUENCE</scope>
    <source>
        <strain evidence="7">UH-Tt-Lm1</strain>
    </source>
</reference>
<evidence type="ECO:0000313" key="8">
    <source>
        <dbReference type="Proteomes" id="UP000736335"/>
    </source>
</evidence>
<keyword evidence="8" id="KW-1185">Reference proteome</keyword>
<dbReference type="InterPro" id="IPR005226">
    <property type="entry name" value="UPF0014_fam"/>
</dbReference>
<evidence type="ECO:0000256" key="1">
    <source>
        <dbReference type="ARBA" id="ARBA00004141"/>
    </source>
</evidence>
<evidence type="ECO:0000256" key="3">
    <source>
        <dbReference type="ARBA" id="ARBA00022692"/>
    </source>
</evidence>
<comment type="caution">
    <text evidence="7">The sequence shown here is derived from an EMBL/GenBank/DDBJ whole genome shotgun (WGS) entry which is preliminary data.</text>
</comment>
<protein>
    <submittedName>
        <fullName evidence="7">Uncharacterized protein</fullName>
    </submittedName>
</protein>
<dbReference type="Pfam" id="PF03649">
    <property type="entry name" value="UPF0014"/>
    <property type="match status" value="1"/>
</dbReference>
<comment type="subcellular location">
    <subcellularLocation>
        <location evidence="1">Membrane</location>
        <topology evidence="1">Multi-pass membrane protein</topology>
    </subcellularLocation>
</comment>
<dbReference type="EMBL" id="WIUZ02000005">
    <property type="protein sequence ID" value="KAF9787451.1"/>
    <property type="molecule type" value="Genomic_DNA"/>
</dbReference>
<dbReference type="PANTHER" id="PTHR30028:SF0">
    <property type="entry name" value="PROTEIN ALUMINUM SENSITIVE 3"/>
    <property type="match status" value="1"/>
</dbReference>
<feature type="transmembrane region" description="Helical" evidence="6">
    <location>
        <begin position="133"/>
        <end position="157"/>
    </location>
</feature>
<name>A0A9P6HHQ8_9AGAM</name>
<feature type="transmembrane region" description="Helical" evidence="6">
    <location>
        <begin position="45"/>
        <end position="64"/>
    </location>
</feature>
<sequence>MDDAPIRDQPLLTWTNVALAFSFVAFDAVLSSVYRLGISSSLISAAFRCTIQLTVMALVLESIFKTKNPYGVAGLALLLTLLGTLEIVANKCKRRHKYIFFSTFIAMFCAIVPVSVIGTRFGMSVVPFWTPESFIPVVGMLSGNSISAIVVSIDYVLKEFVENRDKIEVYLAFGASRLEACRPIAKQALRIALTPMISQMSVIGMISIPGAMTGSILGGASVQQAARLQMVLMFMISSVVVLSSIVATGFALMIVVDQEHRIRMDRIDSSKFIVWRYREQLFRKLGEVGSRVVDWIRDPLGKRGQIRLDGEQE</sequence>
<evidence type="ECO:0000256" key="6">
    <source>
        <dbReference type="SAM" id="Phobius"/>
    </source>
</evidence>
<organism evidence="7 8">
    <name type="scientific">Thelephora terrestris</name>
    <dbReference type="NCBI Taxonomy" id="56493"/>
    <lineage>
        <taxon>Eukaryota</taxon>
        <taxon>Fungi</taxon>
        <taxon>Dikarya</taxon>
        <taxon>Basidiomycota</taxon>
        <taxon>Agaricomycotina</taxon>
        <taxon>Agaricomycetes</taxon>
        <taxon>Thelephorales</taxon>
        <taxon>Thelephoraceae</taxon>
        <taxon>Thelephora</taxon>
    </lineage>
</organism>
<feature type="transmembrane region" description="Helical" evidence="6">
    <location>
        <begin position="191"/>
        <end position="212"/>
    </location>
</feature>
<dbReference type="GO" id="GO:0005886">
    <property type="term" value="C:plasma membrane"/>
    <property type="evidence" value="ECO:0007669"/>
    <property type="project" value="TreeGrafter"/>
</dbReference>
<gene>
    <name evidence="7" type="ORF">BJ322DRAFT_1055265</name>
</gene>
<feature type="transmembrane region" description="Helical" evidence="6">
    <location>
        <begin position="12"/>
        <end position="33"/>
    </location>
</feature>
<keyword evidence="5 6" id="KW-0472">Membrane</keyword>